<feature type="transmembrane region" description="Helical" evidence="11">
    <location>
        <begin position="345"/>
        <end position="366"/>
    </location>
</feature>
<dbReference type="Pfam" id="PF07690">
    <property type="entry name" value="MFS_1"/>
    <property type="match status" value="1"/>
</dbReference>
<evidence type="ECO:0000256" key="1">
    <source>
        <dbReference type="ARBA" id="ARBA00004651"/>
    </source>
</evidence>
<evidence type="ECO:0000256" key="9">
    <source>
        <dbReference type="ARBA" id="ARBA00037295"/>
    </source>
</evidence>
<dbReference type="Pfam" id="PF00083">
    <property type="entry name" value="Sugar_tr"/>
    <property type="match status" value="1"/>
</dbReference>
<keyword evidence="5 11" id="KW-0812">Transmembrane</keyword>
<keyword evidence="4" id="KW-1003">Cell membrane</keyword>
<sequence>MSESVLNPAPGLSAPSGRARTRAVVAVAVGNLLEWYDFAVYAGMAALLATLFFPSDDPIASLLASLSVFAVGFALRPVGAIVFGRMADRHGRRPTLLVVITLMGVATVLIGVMPTYATAGVWGAVLLVLARSAQGLSVGGEFSASTAFLVEFAPAGRRGFYGSLAYLTACLGSFLGLGVVTVVRSLSSPEFLTTWGWRIPFLLSFPLLAIGLYIRLRVEESPAFVRTAAGPDVSPVTESVRSQKRGMLLLFGVTVGFAVGSYTVLAFVLGYLTTVLGYPPADAAAAVLVATLVGSLSIPLFGHLSDRVGRRPVLVTGCVGLAVAAFPAYALMGLGGIVAAVGGQLLIWVFMAMLCGACPAAFSELFPTRLRTTAVGVSYSFALALFGGTTPLVSTWLVGATGSTLAPAWFLVVTAAVSAVAALRLRETARDALQA</sequence>
<dbReference type="InterPro" id="IPR011701">
    <property type="entry name" value="MFS"/>
</dbReference>
<dbReference type="InterPro" id="IPR051084">
    <property type="entry name" value="H+-coupled_symporters"/>
</dbReference>
<dbReference type="GO" id="GO:0005886">
    <property type="term" value="C:plasma membrane"/>
    <property type="evidence" value="ECO:0007669"/>
    <property type="project" value="UniProtKB-SubCell"/>
</dbReference>
<accession>A0A7G7MLK8</accession>
<keyword evidence="6" id="KW-0769">Symport</keyword>
<keyword evidence="14" id="KW-1185">Reference proteome</keyword>
<evidence type="ECO:0000256" key="2">
    <source>
        <dbReference type="ARBA" id="ARBA00008240"/>
    </source>
</evidence>
<evidence type="ECO:0000256" key="11">
    <source>
        <dbReference type="SAM" id="Phobius"/>
    </source>
</evidence>
<evidence type="ECO:0000256" key="5">
    <source>
        <dbReference type="ARBA" id="ARBA00022692"/>
    </source>
</evidence>
<keyword evidence="8 11" id="KW-0472">Membrane</keyword>
<feature type="transmembrane region" description="Helical" evidence="11">
    <location>
        <begin position="59"/>
        <end position="83"/>
    </location>
</feature>
<dbReference type="InterPro" id="IPR036259">
    <property type="entry name" value="MFS_trans_sf"/>
</dbReference>
<feature type="transmembrane region" description="Helical" evidence="11">
    <location>
        <begin position="35"/>
        <end position="53"/>
    </location>
</feature>
<dbReference type="KEGG" id="ppel:H6H00_06920"/>
<feature type="transmembrane region" description="Helical" evidence="11">
    <location>
        <begin position="283"/>
        <end position="301"/>
    </location>
</feature>
<feature type="transmembrane region" description="Helical" evidence="11">
    <location>
        <begin position="248"/>
        <end position="271"/>
    </location>
</feature>
<comment type="function">
    <text evidence="9">May be a proton symporter involved in the uptake of osmolytes such as proline and glycine betaine.</text>
</comment>
<feature type="domain" description="Major facilitator superfamily (MFS) profile" evidence="12">
    <location>
        <begin position="23"/>
        <end position="430"/>
    </location>
</feature>
<feature type="transmembrane region" description="Helical" evidence="11">
    <location>
        <begin position="195"/>
        <end position="216"/>
    </location>
</feature>
<feature type="transmembrane region" description="Helical" evidence="11">
    <location>
        <begin position="405"/>
        <end position="425"/>
    </location>
</feature>
<feature type="transmembrane region" description="Helical" evidence="11">
    <location>
        <begin position="95"/>
        <end position="113"/>
    </location>
</feature>
<evidence type="ECO:0000256" key="10">
    <source>
        <dbReference type="ARBA" id="ARBA00039918"/>
    </source>
</evidence>
<name>A0A7G7MLK8_9PSEU</name>
<protein>
    <recommendedName>
        <fullName evidence="10">Putative proline/betaine transporter</fullName>
    </recommendedName>
</protein>
<evidence type="ECO:0000256" key="3">
    <source>
        <dbReference type="ARBA" id="ARBA00022448"/>
    </source>
</evidence>
<keyword evidence="3" id="KW-0813">Transport</keyword>
<dbReference type="Gene3D" id="1.20.1250.20">
    <property type="entry name" value="MFS general substrate transporter like domains"/>
    <property type="match status" value="2"/>
</dbReference>
<dbReference type="PANTHER" id="PTHR43528">
    <property type="entry name" value="ALPHA-KETOGLUTARATE PERMEASE"/>
    <property type="match status" value="1"/>
</dbReference>
<keyword evidence="7 11" id="KW-1133">Transmembrane helix</keyword>
<dbReference type="FunFam" id="1.20.1250.20:FF:000001">
    <property type="entry name" value="Dicarboxylate MFS transporter"/>
    <property type="match status" value="1"/>
</dbReference>
<evidence type="ECO:0000256" key="6">
    <source>
        <dbReference type="ARBA" id="ARBA00022847"/>
    </source>
</evidence>
<dbReference type="RefSeq" id="WP_185720496.1">
    <property type="nucleotide sequence ID" value="NZ_BAAAWI010000001.1"/>
</dbReference>
<evidence type="ECO:0000256" key="8">
    <source>
        <dbReference type="ARBA" id="ARBA00023136"/>
    </source>
</evidence>
<dbReference type="InterPro" id="IPR005828">
    <property type="entry name" value="MFS_sugar_transport-like"/>
</dbReference>
<dbReference type="GO" id="GO:0015293">
    <property type="term" value="F:symporter activity"/>
    <property type="evidence" value="ECO:0007669"/>
    <property type="project" value="UniProtKB-KW"/>
</dbReference>
<comment type="subcellular location">
    <subcellularLocation>
        <location evidence="1">Cell membrane</location>
        <topology evidence="1">Multi-pass membrane protein</topology>
    </subcellularLocation>
</comment>
<dbReference type="SUPFAM" id="SSF103473">
    <property type="entry name" value="MFS general substrate transporter"/>
    <property type="match status" value="1"/>
</dbReference>
<dbReference type="PANTHER" id="PTHR43528:SF1">
    <property type="entry name" value="ALPHA-KETOGLUTARATE PERMEASE"/>
    <property type="match status" value="1"/>
</dbReference>
<reference evidence="13 14" key="1">
    <citation type="submission" date="2020-08" db="EMBL/GenBank/DDBJ databases">
        <authorList>
            <person name="Mo P."/>
        </authorList>
    </citation>
    <scope>NUCLEOTIDE SEQUENCE [LARGE SCALE GENOMIC DNA]</scope>
    <source>
        <strain evidence="13 14">CGMCC 4.1532</strain>
    </source>
</reference>
<dbReference type="AlphaFoldDB" id="A0A7G7MLK8"/>
<evidence type="ECO:0000256" key="4">
    <source>
        <dbReference type="ARBA" id="ARBA00022475"/>
    </source>
</evidence>
<organism evidence="13 14">
    <name type="scientific">Pseudonocardia petroleophila</name>
    <dbReference type="NCBI Taxonomy" id="37331"/>
    <lineage>
        <taxon>Bacteria</taxon>
        <taxon>Bacillati</taxon>
        <taxon>Actinomycetota</taxon>
        <taxon>Actinomycetes</taxon>
        <taxon>Pseudonocardiales</taxon>
        <taxon>Pseudonocardiaceae</taxon>
        <taxon>Pseudonocardia</taxon>
    </lineage>
</organism>
<evidence type="ECO:0000259" key="12">
    <source>
        <dbReference type="PROSITE" id="PS50850"/>
    </source>
</evidence>
<dbReference type="Proteomes" id="UP000515728">
    <property type="component" value="Chromosome"/>
</dbReference>
<gene>
    <name evidence="13" type="ORF">H6H00_06920</name>
</gene>
<feature type="transmembrane region" description="Helical" evidence="11">
    <location>
        <begin position="313"/>
        <end position="339"/>
    </location>
</feature>
<dbReference type="InterPro" id="IPR020846">
    <property type="entry name" value="MFS_dom"/>
</dbReference>
<feature type="transmembrane region" description="Helical" evidence="11">
    <location>
        <begin position="160"/>
        <end position="183"/>
    </location>
</feature>
<feature type="transmembrane region" description="Helical" evidence="11">
    <location>
        <begin position="378"/>
        <end position="399"/>
    </location>
</feature>
<dbReference type="EMBL" id="CP060131">
    <property type="protein sequence ID" value="QNG53669.1"/>
    <property type="molecule type" value="Genomic_DNA"/>
</dbReference>
<evidence type="ECO:0000256" key="7">
    <source>
        <dbReference type="ARBA" id="ARBA00022989"/>
    </source>
</evidence>
<comment type="similarity">
    <text evidence="2">Belongs to the major facilitator superfamily. Metabolite:H+ Symporter (MHS) family (TC 2.A.1.6) family.</text>
</comment>
<dbReference type="PROSITE" id="PS50850">
    <property type="entry name" value="MFS"/>
    <property type="match status" value="1"/>
</dbReference>
<evidence type="ECO:0000313" key="13">
    <source>
        <dbReference type="EMBL" id="QNG53669.1"/>
    </source>
</evidence>
<evidence type="ECO:0000313" key="14">
    <source>
        <dbReference type="Proteomes" id="UP000515728"/>
    </source>
</evidence>
<proteinExistence type="inferred from homology"/>